<organism evidence="1 2">
    <name type="scientific">Panagrolaimus superbus</name>
    <dbReference type="NCBI Taxonomy" id="310955"/>
    <lineage>
        <taxon>Eukaryota</taxon>
        <taxon>Metazoa</taxon>
        <taxon>Ecdysozoa</taxon>
        <taxon>Nematoda</taxon>
        <taxon>Chromadorea</taxon>
        <taxon>Rhabditida</taxon>
        <taxon>Tylenchina</taxon>
        <taxon>Panagrolaimomorpha</taxon>
        <taxon>Panagrolaimoidea</taxon>
        <taxon>Panagrolaimidae</taxon>
        <taxon>Panagrolaimus</taxon>
    </lineage>
</organism>
<accession>A0A914Y050</accession>
<evidence type="ECO:0000313" key="1">
    <source>
        <dbReference type="Proteomes" id="UP000887577"/>
    </source>
</evidence>
<protein>
    <submittedName>
        <fullName evidence="2">Uncharacterized protein</fullName>
    </submittedName>
</protein>
<reference evidence="2" key="1">
    <citation type="submission" date="2022-11" db="UniProtKB">
        <authorList>
            <consortium name="WormBaseParasite"/>
        </authorList>
    </citation>
    <scope>IDENTIFICATION</scope>
</reference>
<keyword evidence="1" id="KW-1185">Reference proteome</keyword>
<evidence type="ECO:0000313" key="2">
    <source>
        <dbReference type="WBParaSite" id="PSU_v2.g12162.t1"/>
    </source>
</evidence>
<dbReference type="Proteomes" id="UP000887577">
    <property type="component" value="Unplaced"/>
</dbReference>
<name>A0A914Y050_9BILA</name>
<proteinExistence type="predicted"/>
<dbReference type="AlphaFoldDB" id="A0A914Y050"/>
<dbReference type="WBParaSite" id="PSU_v2.g12162.t1">
    <property type="protein sequence ID" value="PSU_v2.g12162.t1"/>
    <property type="gene ID" value="PSU_v2.g12162"/>
</dbReference>
<sequence>MVALHNKSDDNEILSYGVIISPKQIILPIDADNFYSEVGSFKCFNGFNPVSCGTTQQSPSLIQLNENAFIATPSNWMDSDKILRISRYPIFSLLNTVNYFETIYTDSEGEFGTASIWMEDECSDFYADFNEFTQICGDSGNETEQGKPLIATFDNNTYLVVFPCMKELVRM</sequence>